<evidence type="ECO:0000313" key="1">
    <source>
        <dbReference type="EMBL" id="QSO48349.1"/>
    </source>
</evidence>
<dbReference type="RefSeq" id="WP_206657684.1">
    <property type="nucleotide sequence ID" value="NZ_CP071182.1"/>
</dbReference>
<proteinExistence type="predicted"/>
<dbReference type="KEGG" id="afx:JZ786_05005"/>
<organism evidence="1 2">
    <name type="scientific">Alicyclobacillus mengziensis</name>
    <dbReference type="NCBI Taxonomy" id="2931921"/>
    <lineage>
        <taxon>Bacteria</taxon>
        <taxon>Bacillati</taxon>
        <taxon>Bacillota</taxon>
        <taxon>Bacilli</taxon>
        <taxon>Bacillales</taxon>
        <taxon>Alicyclobacillaceae</taxon>
        <taxon>Alicyclobacillus</taxon>
    </lineage>
</organism>
<dbReference type="AlphaFoldDB" id="A0A9X7Z6V6"/>
<keyword evidence="2" id="KW-1185">Reference proteome</keyword>
<sequence>MSVKVPLFYDTNCFQHLPRNLLEKIIDTYDNKILSTVIDELWKHFLYSKGHPEHARDIDLMFDSSGAVRNEFQIVDIGQSYKNYGRFNLEKQVIKFKRHPFICSTYYHLLPLAYNPSSVLDPYGHVYNYFLHQLNHNLAVSDEIMELERKLKDREIKLLRKVAESSRTLRSLDPVKLMKVHKKKLKLAQQGKVSLTDVQVVVTALLWSCFFGTGRTCILTADRDLVATASTLMLSIFEKFVLNQALESVIDLDDELTRKELRETGKLHREISFDKLRTAQRKFVTDIVHSSEKSFELTVLYYKNETGELIPDTHKIPRSLRDFILEFKGNVDCYSLSKDIEIKYPLSHRKYDPSISPEYLHFDVFPRRKSFYDGMMFGCESRCRYVRQERKDPSNISDFYIPGV</sequence>
<gene>
    <name evidence="1" type="ORF">JZ786_05005</name>
</gene>
<dbReference type="EMBL" id="CP071182">
    <property type="protein sequence ID" value="QSO48349.1"/>
    <property type="molecule type" value="Genomic_DNA"/>
</dbReference>
<name>A0A9X7Z6V6_9BACL</name>
<accession>A0A9X7Z6V6</accession>
<protein>
    <submittedName>
        <fullName evidence="1">Uncharacterized protein</fullName>
    </submittedName>
</protein>
<evidence type="ECO:0000313" key="2">
    <source>
        <dbReference type="Proteomes" id="UP000663505"/>
    </source>
</evidence>
<dbReference type="Proteomes" id="UP000663505">
    <property type="component" value="Chromosome"/>
</dbReference>
<reference evidence="1 2" key="1">
    <citation type="submission" date="2021-02" db="EMBL/GenBank/DDBJ databases">
        <title>Alicyclobacillus curvatus sp. nov. and Alicyclobacillus mengziensis sp. nov., two acidophilic bacteria isolated from acid mine drainage.</title>
        <authorList>
            <person name="Huang Y."/>
        </authorList>
    </citation>
    <scope>NUCLEOTIDE SEQUENCE [LARGE SCALE GENOMIC DNA]</scope>
    <source>
        <strain evidence="1 2">S30H14</strain>
    </source>
</reference>